<accession>A0A1W1EB89</accession>
<protein>
    <recommendedName>
        <fullName evidence="2">TPR domain protein</fullName>
    </recommendedName>
</protein>
<sequence length="419" mass="49104">MSWNRIILTTITLFTLSTHAAPAKELKNVSEDTLIIQALFFNQYKAYENSREIFSKLYDETGEKEYLFKEVTASLLSRTHIQDSIKRLKILDKKNPNMLEVKRLLIPLYLTNRQIKEAKEEAQYLLKVSDEAEDLDLAANPYLYSGDLKKALELLESAYSKTSNEDVLLRMVTIMDEYMNDRKGAIQILETHRRMNVVTSEDLYFKLLDMYVKENNIDGVLDTYKALYKLDNKKQYLTKIVEAYIYKRDFKSAISFLEKNDSSNKMLYDLYKNQKEFTKALTLLEKFYKEDKEARWLAEKAILTFEKAKNKDDKTMIANVVKYFDEALSQGVDDSIYLNYYGYTLIDKNIDLDKGIKIISDALVQQPDNTYYLDSLAWGYYKKNECEKAYDIMEKVVAAEGLDEPEIDEHWSKIKKCNK</sequence>
<dbReference type="AlphaFoldDB" id="A0A1W1EB89"/>
<dbReference type="InterPro" id="IPR011990">
    <property type="entry name" value="TPR-like_helical_dom_sf"/>
</dbReference>
<dbReference type="EMBL" id="FPKX01000001">
    <property type="protein sequence ID" value="SFZ97299.1"/>
    <property type="molecule type" value="Genomic_DNA"/>
</dbReference>
<evidence type="ECO:0000313" key="1">
    <source>
        <dbReference type="EMBL" id="SFZ97299.1"/>
    </source>
</evidence>
<organism evidence="1">
    <name type="scientific">hydrothermal vent metagenome</name>
    <dbReference type="NCBI Taxonomy" id="652676"/>
    <lineage>
        <taxon>unclassified sequences</taxon>
        <taxon>metagenomes</taxon>
        <taxon>ecological metagenomes</taxon>
    </lineage>
</organism>
<proteinExistence type="predicted"/>
<gene>
    <name evidence="1" type="ORF">MNB_SV-5-1271</name>
</gene>
<dbReference type="Gene3D" id="1.25.40.10">
    <property type="entry name" value="Tetratricopeptide repeat domain"/>
    <property type="match status" value="2"/>
</dbReference>
<name>A0A1W1EB89_9ZZZZ</name>
<evidence type="ECO:0008006" key="2">
    <source>
        <dbReference type="Google" id="ProtNLM"/>
    </source>
</evidence>
<reference evidence="1" key="1">
    <citation type="submission" date="2016-10" db="EMBL/GenBank/DDBJ databases">
        <authorList>
            <person name="de Groot N.N."/>
        </authorList>
    </citation>
    <scope>NUCLEOTIDE SEQUENCE</scope>
</reference>
<dbReference type="SUPFAM" id="SSF48452">
    <property type="entry name" value="TPR-like"/>
    <property type="match status" value="3"/>
</dbReference>